<keyword evidence="2" id="KW-0547">Nucleotide-binding</keyword>
<gene>
    <name evidence="2" type="ORF">DU478_17590</name>
</gene>
<comment type="caution">
    <text evidence="2">The sequence shown here is derived from an EMBL/GenBank/DDBJ whole genome shotgun (WGS) entry which is preliminary data.</text>
</comment>
<keyword evidence="3" id="KW-1185">Reference proteome</keyword>
<dbReference type="PANTHER" id="PTHR35894:SF5">
    <property type="entry name" value="MU-LIKE PROPHAGE FLUMU DNA TRANSPOSITION PROTEIN B"/>
    <property type="match status" value="1"/>
</dbReference>
<evidence type="ECO:0000313" key="2">
    <source>
        <dbReference type="EMBL" id="RDD65014.1"/>
    </source>
</evidence>
<protein>
    <submittedName>
        <fullName evidence="2">ATP-binding protein</fullName>
    </submittedName>
</protein>
<keyword evidence="2" id="KW-0067">ATP-binding</keyword>
<dbReference type="GO" id="GO:0005524">
    <property type="term" value="F:ATP binding"/>
    <property type="evidence" value="ECO:0007669"/>
    <property type="project" value="UniProtKB-KW"/>
</dbReference>
<dbReference type="PANTHER" id="PTHR35894">
    <property type="entry name" value="GENERAL SECRETION PATHWAY PROTEIN A-RELATED"/>
    <property type="match status" value="1"/>
</dbReference>
<dbReference type="Pfam" id="PF13401">
    <property type="entry name" value="AAA_22"/>
    <property type="match status" value="1"/>
</dbReference>
<accession>A0A369TK36</accession>
<dbReference type="RefSeq" id="WP_114512274.1">
    <property type="nucleotide sequence ID" value="NZ_QPMK01000016.1"/>
</dbReference>
<evidence type="ECO:0000313" key="3">
    <source>
        <dbReference type="Proteomes" id="UP000253977"/>
    </source>
</evidence>
<name>A0A369TK36_9RHOB</name>
<dbReference type="InterPro" id="IPR049945">
    <property type="entry name" value="AAA_22"/>
</dbReference>
<sequence length="246" mass="27055">MTQSSPVNNTLAPLRNVLAFKTMVQRLDDRTAGLPGMGCFYGPSGFGKTMASIYCANAHGACLVQVKSVWTQRALCEAILAELGVKPERLVWRMVAQIGDALAQANVPLIIDEADFLVQKKMIEIVRDIYEGSFVPVILIGEEALPSKLRQWERINSRMLERVQAEPIDEEDFGHLVKIRCPGLTLDARLGAAIRTASAGSARLIVNNLDTVRLRARTLGIQQVSLKDMGSVTLHDGKAPQMRRFG</sequence>
<dbReference type="Gene3D" id="3.40.50.300">
    <property type="entry name" value="P-loop containing nucleotide triphosphate hydrolases"/>
    <property type="match status" value="1"/>
</dbReference>
<dbReference type="AlphaFoldDB" id="A0A369TK36"/>
<feature type="domain" description="ORC1/DEAH AAA+ ATPase" evidence="1">
    <location>
        <begin position="35"/>
        <end position="147"/>
    </location>
</feature>
<dbReference type="GO" id="GO:0016887">
    <property type="term" value="F:ATP hydrolysis activity"/>
    <property type="evidence" value="ECO:0007669"/>
    <property type="project" value="InterPro"/>
</dbReference>
<reference evidence="2 3" key="1">
    <citation type="submission" date="2018-07" db="EMBL/GenBank/DDBJ databases">
        <title>Thalassococcus profundi sp. nov., a marine bacterium isolated from deep seawater of Okinawa Trough.</title>
        <authorList>
            <person name="Yu M."/>
        </authorList>
    </citation>
    <scope>NUCLEOTIDE SEQUENCE [LARGE SCALE GENOMIC DNA]</scope>
    <source>
        <strain evidence="2 3">WRAS1</strain>
    </source>
</reference>
<dbReference type="Proteomes" id="UP000253977">
    <property type="component" value="Unassembled WGS sequence"/>
</dbReference>
<dbReference type="InterPro" id="IPR052026">
    <property type="entry name" value="ExeA_AAA_ATPase_DNA-bind"/>
</dbReference>
<dbReference type="OrthoDB" id="9797061at2"/>
<organism evidence="2 3">
    <name type="scientific">Thalassococcus profundi</name>
    <dbReference type="NCBI Taxonomy" id="2282382"/>
    <lineage>
        <taxon>Bacteria</taxon>
        <taxon>Pseudomonadati</taxon>
        <taxon>Pseudomonadota</taxon>
        <taxon>Alphaproteobacteria</taxon>
        <taxon>Rhodobacterales</taxon>
        <taxon>Roseobacteraceae</taxon>
        <taxon>Thalassococcus</taxon>
    </lineage>
</organism>
<dbReference type="EMBL" id="QPMK01000016">
    <property type="protein sequence ID" value="RDD65014.1"/>
    <property type="molecule type" value="Genomic_DNA"/>
</dbReference>
<dbReference type="InterPro" id="IPR027417">
    <property type="entry name" value="P-loop_NTPase"/>
</dbReference>
<evidence type="ECO:0000259" key="1">
    <source>
        <dbReference type="Pfam" id="PF13401"/>
    </source>
</evidence>
<dbReference type="SUPFAM" id="SSF52540">
    <property type="entry name" value="P-loop containing nucleoside triphosphate hydrolases"/>
    <property type="match status" value="1"/>
</dbReference>
<proteinExistence type="predicted"/>